<accession>U3TM36</accession>
<dbReference type="GeneID" id="17699660"/>
<dbReference type="KEGG" id="vg:17699660"/>
<feature type="compositionally biased region" description="Polar residues" evidence="1">
    <location>
        <begin position="88"/>
        <end position="98"/>
    </location>
</feature>
<organism evidence="2 3">
    <name type="scientific">Ralstonia phage RSB3</name>
    <dbReference type="NCBI Taxonomy" id="1402875"/>
    <lineage>
        <taxon>Viruses</taxon>
        <taxon>Duplodnaviria</taxon>
        <taxon>Heunggongvirae</taxon>
        <taxon>Uroviricota</taxon>
        <taxon>Caudoviricetes</taxon>
        <taxon>Autographivirales</taxon>
        <taxon>Autoscriptoviridae</taxon>
        <taxon>Jiaoyazivirus</taxon>
        <taxon>Jiaoyazivirus RSB3</taxon>
    </lineage>
</organism>
<dbReference type="RefSeq" id="YP_008853921.1">
    <property type="nucleotide sequence ID" value="NC_022917.1"/>
</dbReference>
<keyword evidence="3" id="KW-1185">Reference proteome</keyword>
<name>U3TM36_9CAUD</name>
<sequence>MGIIKKVVGSVAKAIGLGPSESSGQVGTASGADTKVVQQANEAQVKAQEEANRIAAEQAQHQQELNNINKNYAADLTNENRAMVETSGAANESATLMNDDQKKRKPTAGLASTLGINV</sequence>
<dbReference type="Proteomes" id="UP000016888">
    <property type="component" value="Segment"/>
</dbReference>
<evidence type="ECO:0000256" key="1">
    <source>
        <dbReference type="SAM" id="MobiDB-lite"/>
    </source>
</evidence>
<feature type="region of interest" description="Disordered" evidence="1">
    <location>
        <begin position="79"/>
        <end position="118"/>
    </location>
</feature>
<evidence type="ECO:0000313" key="3">
    <source>
        <dbReference type="Proteomes" id="UP000016888"/>
    </source>
</evidence>
<dbReference type="EMBL" id="AB854109">
    <property type="protein sequence ID" value="BAN92344.1"/>
    <property type="molecule type" value="Genomic_DNA"/>
</dbReference>
<evidence type="ECO:0000313" key="2">
    <source>
        <dbReference type="EMBL" id="BAN92344.1"/>
    </source>
</evidence>
<protein>
    <submittedName>
        <fullName evidence="2">Uncharacterized protein</fullName>
    </submittedName>
</protein>
<proteinExistence type="predicted"/>
<feature type="region of interest" description="Disordered" evidence="1">
    <location>
        <begin position="40"/>
        <end position="60"/>
    </location>
</feature>
<reference evidence="2 3" key="1">
    <citation type="submission" date="2013-09" db="EMBL/GenBank/DDBJ databases">
        <title>Genomic characterization of Ralstonia solanacearum phage phiRSB3.</title>
        <authorList>
            <person name="Kawasaki T."/>
            <person name="Matsunami M."/>
            <person name="Fujie M."/>
            <person name="Yamada T."/>
        </authorList>
    </citation>
    <scope>NUCLEOTIDE SEQUENCE [LARGE SCALE GENOMIC DNA]</scope>
</reference>